<dbReference type="Pfam" id="PF00583">
    <property type="entry name" value="Acetyltransf_1"/>
    <property type="match status" value="1"/>
</dbReference>
<dbReference type="InterPro" id="IPR000182">
    <property type="entry name" value="GNAT_dom"/>
</dbReference>
<dbReference type="GO" id="GO:0000139">
    <property type="term" value="C:Golgi membrane"/>
    <property type="evidence" value="ECO:0007669"/>
    <property type="project" value="TreeGrafter"/>
</dbReference>
<evidence type="ECO:0000256" key="10">
    <source>
        <dbReference type="ARBA" id="ARBA00048848"/>
    </source>
</evidence>
<dbReference type="Proteomes" id="UP000320762">
    <property type="component" value="Unassembled WGS sequence"/>
</dbReference>
<evidence type="ECO:0000256" key="1">
    <source>
        <dbReference type="ARBA" id="ARBA00013184"/>
    </source>
</evidence>
<keyword evidence="5 12" id="KW-0012">Acyltransferase</keyword>
<gene>
    <name evidence="12" type="ORF">BD626DRAFT_27191</name>
</gene>
<keyword evidence="3" id="KW-0159">Chromosome partition</keyword>
<dbReference type="PANTHER" id="PTHR14744:SF15">
    <property type="entry name" value="N-ALPHA-ACETYLTRANSFERASE 60"/>
    <property type="match status" value="1"/>
</dbReference>
<evidence type="ECO:0000313" key="13">
    <source>
        <dbReference type="Proteomes" id="UP000320762"/>
    </source>
</evidence>
<keyword evidence="4" id="KW-0156">Chromatin regulator</keyword>
<reference evidence="12 13" key="1">
    <citation type="journal article" date="2019" name="New Phytol.">
        <title>Comparative genomics reveals unique wood-decay strategies and fruiting body development in the Schizophyllaceae.</title>
        <authorList>
            <person name="Almasi E."/>
            <person name="Sahu N."/>
            <person name="Krizsan K."/>
            <person name="Balint B."/>
            <person name="Kovacs G.M."/>
            <person name="Kiss B."/>
            <person name="Cseklye J."/>
            <person name="Drula E."/>
            <person name="Henrissat B."/>
            <person name="Nagy I."/>
            <person name="Chovatia M."/>
            <person name="Adam C."/>
            <person name="LaButti K."/>
            <person name="Lipzen A."/>
            <person name="Riley R."/>
            <person name="Grigoriev I.V."/>
            <person name="Nagy L.G."/>
        </authorList>
    </citation>
    <scope>NUCLEOTIDE SEQUENCE [LARGE SCALE GENOMIC DNA]</scope>
    <source>
        <strain evidence="12 13">NL-1724</strain>
    </source>
</reference>
<dbReference type="EMBL" id="VDMD01000001">
    <property type="protein sequence ID" value="TRM70323.1"/>
    <property type="molecule type" value="Genomic_DNA"/>
</dbReference>
<dbReference type="SUPFAM" id="SSF55729">
    <property type="entry name" value="Acyl-CoA N-acyltransferases (Nat)"/>
    <property type="match status" value="1"/>
</dbReference>
<evidence type="ECO:0000256" key="4">
    <source>
        <dbReference type="ARBA" id="ARBA00022853"/>
    </source>
</evidence>
<protein>
    <recommendedName>
        <fullName evidence="8">N-alpha-acetyltransferase 60</fullName>
        <ecNumber evidence="7">2.3.1.259</ecNumber>
        <ecNumber evidence="1">2.3.1.48</ecNumber>
    </recommendedName>
</protein>
<dbReference type="OrthoDB" id="47374at2759"/>
<proteinExistence type="inferred from homology"/>
<dbReference type="InterPro" id="IPR016181">
    <property type="entry name" value="Acyl_CoA_acyltransferase"/>
</dbReference>
<dbReference type="Gene3D" id="3.40.630.30">
    <property type="match status" value="1"/>
</dbReference>
<dbReference type="EC" id="2.3.1.48" evidence="1"/>
<dbReference type="GO" id="GO:0120518">
    <property type="term" value="F:protein N-terminal-methionine acetyltransferase activity"/>
    <property type="evidence" value="ECO:0007669"/>
    <property type="project" value="UniProtKB-EC"/>
</dbReference>
<comment type="similarity">
    <text evidence="6">Belongs to the acetyltransferase family. NAA60 subfamily.</text>
</comment>
<comment type="catalytic activity">
    <reaction evidence="9">
        <text>L-lysyl-[protein] + acetyl-CoA = N(6)-acetyl-L-lysyl-[protein] + CoA + H(+)</text>
        <dbReference type="Rhea" id="RHEA:45948"/>
        <dbReference type="Rhea" id="RHEA-COMP:9752"/>
        <dbReference type="Rhea" id="RHEA-COMP:10731"/>
        <dbReference type="ChEBI" id="CHEBI:15378"/>
        <dbReference type="ChEBI" id="CHEBI:29969"/>
        <dbReference type="ChEBI" id="CHEBI:57287"/>
        <dbReference type="ChEBI" id="CHEBI:57288"/>
        <dbReference type="ChEBI" id="CHEBI:61930"/>
        <dbReference type="EC" id="2.3.1.48"/>
    </reaction>
</comment>
<name>A0A550CZV8_9AGAR</name>
<evidence type="ECO:0000313" key="12">
    <source>
        <dbReference type="EMBL" id="TRM70323.1"/>
    </source>
</evidence>
<keyword evidence="13" id="KW-1185">Reference proteome</keyword>
<organism evidence="12 13">
    <name type="scientific">Schizophyllum amplum</name>
    <dbReference type="NCBI Taxonomy" id="97359"/>
    <lineage>
        <taxon>Eukaryota</taxon>
        <taxon>Fungi</taxon>
        <taxon>Dikarya</taxon>
        <taxon>Basidiomycota</taxon>
        <taxon>Agaricomycotina</taxon>
        <taxon>Agaricomycetes</taxon>
        <taxon>Agaricomycetidae</taxon>
        <taxon>Agaricales</taxon>
        <taxon>Schizophyllaceae</taxon>
        <taxon>Schizophyllum</taxon>
    </lineage>
</organism>
<evidence type="ECO:0000256" key="6">
    <source>
        <dbReference type="ARBA" id="ARBA00025774"/>
    </source>
</evidence>
<evidence type="ECO:0000256" key="7">
    <source>
        <dbReference type="ARBA" id="ARBA00026111"/>
    </source>
</evidence>
<dbReference type="InterPro" id="IPR045141">
    <property type="entry name" value="NAA60-like"/>
</dbReference>
<keyword evidence="2 12" id="KW-0808">Transferase</keyword>
<dbReference type="GO" id="GO:0007059">
    <property type="term" value="P:chromosome segregation"/>
    <property type="evidence" value="ECO:0007669"/>
    <property type="project" value="UniProtKB-KW"/>
</dbReference>
<evidence type="ECO:0000256" key="5">
    <source>
        <dbReference type="ARBA" id="ARBA00023315"/>
    </source>
</evidence>
<sequence>MNALSQYVVRPLVSSDIPAVRDLHTALLPARYPSSFYLQLLLQRDRLCLVACPRHAPSTIVAFVSALKHDDDILPTWELTTRRRGHDRQRRPVEAHVEILTIGVLREHQHHGLAQHLVHTVATELLPRSKVVVGADLHASPSSVLIQAHVSAINEDARRFYERLGMRTRERITDAYRVSTISGSRDAYLVAGRVNCAA</sequence>
<evidence type="ECO:0000259" key="11">
    <source>
        <dbReference type="PROSITE" id="PS51186"/>
    </source>
</evidence>
<evidence type="ECO:0000256" key="9">
    <source>
        <dbReference type="ARBA" id="ARBA00048017"/>
    </source>
</evidence>
<evidence type="ECO:0000256" key="3">
    <source>
        <dbReference type="ARBA" id="ARBA00022829"/>
    </source>
</evidence>
<dbReference type="PANTHER" id="PTHR14744">
    <property type="entry name" value="N-ALPHA-ACETYLTRANSFERASE 60"/>
    <property type="match status" value="1"/>
</dbReference>
<accession>A0A550CZV8</accession>
<dbReference type="AlphaFoldDB" id="A0A550CZV8"/>
<comment type="catalytic activity">
    <reaction evidence="10">
        <text>N-terminal L-methionyl-[transmembrane protein] + acetyl-CoA = N-terminal N(alpha)-acetyl-L-methionyl-[transmembrane protein] + CoA + H(+)</text>
        <dbReference type="Rhea" id="RHEA:50604"/>
        <dbReference type="Rhea" id="RHEA-COMP:12745"/>
        <dbReference type="Rhea" id="RHEA-COMP:12746"/>
        <dbReference type="ChEBI" id="CHEBI:15378"/>
        <dbReference type="ChEBI" id="CHEBI:57287"/>
        <dbReference type="ChEBI" id="CHEBI:57288"/>
        <dbReference type="ChEBI" id="CHEBI:64731"/>
        <dbReference type="ChEBI" id="CHEBI:133414"/>
        <dbReference type="EC" id="2.3.1.259"/>
    </reaction>
</comment>
<evidence type="ECO:0000256" key="2">
    <source>
        <dbReference type="ARBA" id="ARBA00022679"/>
    </source>
</evidence>
<evidence type="ECO:0000256" key="8">
    <source>
        <dbReference type="ARBA" id="ARBA00026144"/>
    </source>
</evidence>
<dbReference type="EC" id="2.3.1.259" evidence="7"/>
<dbReference type="GO" id="GO:0004402">
    <property type="term" value="F:histone acetyltransferase activity"/>
    <property type="evidence" value="ECO:0007669"/>
    <property type="project" value="TreeGrafter"/>
</dbReference>
<dbReference type="PROSITE" id="PS51186">
    <property type="entry name" value="GNAT"/>
    <property type="match status" value="1"/>
</dbReference>
<feature type="domain" description="N-acetyltransferase" evidence="11">
    <location>
        <begin position="7"/>
        <end position="188"/>
    </location>
</feature>
<comment type="caution">
    <text evidence="12">The sequence shown here is derived from an EMBL/GenBank/DDBJ whole genome shotgun (WGS) entry which is preliminary data.</text>
</comment>
<dbReference type="STRING" id="97359.A0A550CZV8"/>